<keyword evidence="2" id="KW-1185">Reference proteome</keyword>
<evidence type="ECO:0000313" key="1">
    <source>
        <dbReference type="EMBL" id="KAI8534270.1"/>
    </source>
</evidence>
<sequence length="92" mass="10403">MGWSNAIFETGCQVIINFLNGPNSVCPWENRVMVEDIKVWASTRSSSFSWCCLEKNKTAHWLASSSLNRSFLCHPSCILPRLDALIVRDLSL</sequence>
<name>A0ACC0M067_RHOML</name>
<gene>
    <name evidence="1" type="ORF">RHMOL_Rhmol10G0077200</name>
</gene>
<dbReference type="EMBL" id="CM046397">
    <property type="protein sequence ID" value="KAI8534270.1"/>
    <property type="molecule type" value="Genomic_DNA"/>
</dbReference>
<proteinExistence type="predicted"/>
<organism evidence="1 2">
    <name type="scientific">Rhododendron molle</name>
    <name type="common">Chinese azalea</name>
    <name type="synonym">Azalea mollis</name>
    <dbReference type="NCBI Taxonomy" id="49168"/>
    <lineage>
        <taxon>Eukaryota</taxon>
        <taxon>Viridiplantae</taxon>
        <taxon>Streptophyta</taxon>
        <taxon>Embryophyta</taxon>
        <taxon>Tracheophyta</taxon>
        <taxon>Spermatophyta</taxon>
        <taxon>Magnoliopsida</taxon>
        <taxon>eudicotyledons</taxon>
        <taxon>Gunneridae</taxon>
        <taxon>Pentapetalae</taxon>
        <taxon>asterids</taxon>
        <taxon>Ericales</taxon>
        <taxon>Ericaceae</taxon>
        <taxon>Ericoideae</taxon>
        <taxon>Rhodoreae</taxon>
        <taxon>Rhododendron</taxon>
    </lineage>
</organism>
<accession>A0ACC0M067</accession>
<evidence type="ECO:0000313" key="2">
    <source>
        <dbReference type="Proteomes" id="UP001062846"/>
    </source>
</evidence>
<dbReference type="Proteomes" id="UP001062846">
    <property type="component" value="Chromosome 10"/>
</dbReference>
<reference evidence="1" key="1">
    <citation type="submission" date="2022-02" db="EMBL/GenBank/DDBJ databases">
        <title>Plant Genome Project.</title>
        <authorList>
            <person name="Zhang R.-G."/>
        </authorList>
    </citation>
    <scope>NUCLEOTIDE SEQUENCE</scope>
    <source>
        <strain evidence="1">AT1</strain>
    </source>
</reference>
<comment type="caution">
    <text evidence="1">The sequence shown here is derived from an EMBL/GenBank/DDBJ whole genome shotgun (WGS) entry which is preliminary data.</text>
</comment>
<protein>
    <submittedName>
        <fullName evidence="1">Uncharacterized protein</fullName>
    </submittedName>
</protein>